<evidence type="ECO:0000256" key="1">
    <source>
        <dbReference type="SAM" id="MobiDB-lite"/>
    </source>
</evidence>
<name>A0AAV7QEQ4_PLEWA</name>
<sequence>MKGDCHAWEEQSRSSREKAPGSASKESSRPDDTVRSTPTTETARDRRHWQPPERRLSNLPFRGRRHWQPPERRLSNLPFRGKAARGKGRPMPSSLTGTWGSPWTCEDVKCGTPLSRTLAQIKVVCKRVSGE</sequence>
<evidence type="ECO:0000313" key="2">
    <source>
        <dbReference type="EMBL" id="KAJ1138728.1"/>
    </source>
</evidence>
<reference evidence="2" key="1">
    <citation type="journal article" date="2022" name="bioRxiv">
        <title>Sequencing and chromosome-scale assembly of the giantPleurodeles waltlgenome.</title>
        <authorList>
            <person name="Brown T."/>
            <person name="Elewa A."/>
            <person name="Iarovenko S."/>
            <person name="Subramanian E."/>
            <person name="Araus A.J."/>
            <person name="Petzold A."/>
            <person name="Susuki M."/>
            <person name="Suzuki K.-i.T."/>
            <person name="Hayashi T."/>
            <person name="Toyoda A."/>
            <person name="Oliveira C."/>
            <person name="Osipova E."/>
            <person name="Leigh N.D."/>
            <person name="Simon A."/>
            <person name="Yun M.H."/>
        </authorList>
    </citation>
    <scope>NUCLEOTIDE SEQUENCE</scope>
    <source>
        <strain evidence="2">20211129_DDA</strain>
        <tissue evidence="2">Liver</tissue>
    </source>
</reference>
<evidence type="ECO:0000313" key="3">
    <source>
        <dbReference type="Proteomes" id="UP001066276"/>
    </source>
</evidence>
<feature type="compositionally biased region" description="Basic and acidic residues" evidence="1">
    <location>
        <begin position="1"/>
        <end position="19"/>
    </location>
</feature>
<comment type="caution">
    <text evidence="2">The sequence shown here is derived from an EMBL/GenBank/DDBJ whole genome shotgun (WGS) entry which is preliminary data.</text>
</comment>
<protein>
    <submittedName>
        <fullName evidence="2">Uncharacterized protein</fullName>
    </submittedName>
</protein>
<proteinExistence type="predicted"/>
<organism evidence="2 3">
    <name type="scientific">Pleurodeles waltl</name>
    <name type="common">Iberian ribbed newt</name>
    <dbReference type="NCBI Taxonomy" id="8319"/>
    <lineage>
        <taxon>Eukaryota</taxon>
        <taxon>Metazoa</taxon>
        <taxon>Chordata</taxon>
        <taxon>Craniata</taxon>
        <taxon>Vertebrata</taxon>
        <taxon>Euteleostomi</taxon>
        <taxon>Amphibia</taxon>
        <taxon>Batrachia</taxon>
        <taxon>Caudata</taxon>
        <taxon>Salamandroidea</taxon>
        <taxon>Salamandridae</taxon>
        <taxon>Pleurodelinae</taxon>
        <taxon>Pleurodeles</taxon>
    </lineage>
</organism>
<feature type="region of interest" description="Disordered" evidence="1">
    <location>
        <begin position="1"/>
        <end position="102"/>
    </location>
</feature>
<keyword evidence="3" id="KW-1185">Reference proteome</keyword>
<dbReference type="Proteomes" id="UP001066276">
    <property type="component" value="Chromosome 6"/>
</dbReference>
<dbReference type="EMBL" id="JANPWB010000010">
    <property type="protein sequence ID" value="KAJ1138728.1"/>
    <property type="molecule type" value="Genomic_DNA"/>
</dbReference>
<feature type="compositionally biased region" description="Basic and acidic residues" evidence="1">
    <location>
        <begin position="42"/>
        <end position="56"/>
    </location>
</feature>
<dbReference type="AlphaFoldDB" id="A0AAV7QEQ4"/>
<accession>A0AAV7QEQ4</accession>
<gene>
    <name evidence="2" type="ORF">NDU88_005109</name>
</gene>